<accession>A0ABW3U0D9</accession>
<evidence type="ECO:0000313" key="1">
    <source>
        <dbReference type="EMBL" id="MFD1205062.1"/>
    </source>
</evidence>
<protein>
    <submittedName>
        <fullName evidence="1">Uncharacterized protein</fullName>
    </submittedName>
</protein>
<comment type="caution">
    <text evidence="1">The sequence shown here is derived from an EMBL/GenBank/DDBJ whole genome shotgun (WGS) entry which is preliminary data.</text>
</comment>
<gene>
    <name evidence="1" type="ORF">ACFQ38_08095</name>
</gene>
<sequence length="101" mass="11698">MVRLSESSAYILKYARSVKMRRKTFMFIISLIAVFSVTVGVQNQFVLASEGQQEIELYQKSKQVTEELRFVVIPPRLYFYSSDDGYEGYLGLVSYFFDHGS</sequence>
<organism evidence="1 2">
    <name type="scientific">Sporosarcina contaminans</name>
    <dbReference type="NCBI Taxonomy" id="633403"/>
    <lineage>
        <taxon>Bacteria</taxon>
        <taxon>Bacillati</taxon>
        <taxon>Bacillota</taxon>
        <taxon>Bacilli</taxon>
        <taxon>Bacillales</taxon>
        <taxon>Caryophanaceae</taxon>
        <taxon>Sporosarcina</taxon>
    </lineage>
</organism>
<name>A0ABW3U0D9_9BACL</name>
<dbReference type="Proteomes" id="UP001597231">
    <property type="component" value="Unassembled WGS sequence"/>
</dbReference>
<evidence type="ECO:0000313" key="2">
    <source>
        <dbReference type="Proteomes" id="UP001597231"/>
    </source>
</evidence>
<proteinExistence type="predicted"/>
<dbReference type="EMBL" id="JBHTLT010000039">
    <property type="protein sequence ID" value="MFD1205062.1"/>
    <property type="molecule type" value="Genomic_DNA"/>
</dbReference>
<keyword evidence="2" id="KW-1185">Reference proteome</keyword>
<dbReference type="RefSeq" id="WP_336824923.1">
    <property type="nucleotide sequence ID" value="NZ_JBHTLT010000039.1"/>
</dbReference>
<reference evidence="2" key="1">
    <citation type="journal article" date="2019" name="Int. J. Syst. Evol. Microbiol.">
        <title>The Global Catalogue of Microorganisms (GCM) 10K type strain sequencing project: providing services to taxonomists for standard genome sequencing and annotation.</title>
        <authorList>
            <consortium name="The Broad Institute Genomics Platform"/>
            <consortium name="The Broad Institute Genome Sequencing Center for Infectious Disease"/>
            <person name="Wu L."/>
            <person name="Ma J."/>
        </authorList>
    </citation>
    <scope>NUCLEOTIDE SEQUENCE [LARGE SCALE GENOMIC DNA]</scope>
    <source>
        <strain evidence="2">CCUG 53915</strain>
    </source>
</reference>